<keyword evidence="2" id="KW-1185">Reference proteome</keyword>
<dbReference type="OrthoDB" id="3775006at2759"/>
<gene>
    <name evidence="1" type="ORF">AJ80_07478</name>
</gene>
<dbReference type="EMBL" id="PDNA01000145">
    <property type="protein sequence ID" value="PGH10535.1"/>
    <property type="molecule type" value="Genomic_DNA"/>
</dbReference>
<sequence>MEVSVPGALYLINIRKPHKPRNLSGIEVRTRAALLSQPGRLSPVRYRRLHHRPAGHKLFNIPSSQGQAAACPIGLALESRLLLGASDISLLPPSKDIANCIHHYFSLDCTAYFTGVTSTASSGHAGMTSALTDLLTFWRPMERRVISRGVGEGGANIFVGLRTRARILAELLESFPEMEFARFDEDGRISEYTLYIDRVPLLRALQEKRGGGVVFAE</sequence>
<dbReference type="Proteomes" id="UP000224634">
    <property type="component" value="Unassembled WGS sequence"/>
</dbReference>
<name>A0A2B7XNM4_POLH7</name>
<comment type="caution">
    <text evidence="1">The sequence shown here is derived from an EMBL/GenBank/DDBJ whole genome shotgun (WGS) entry which is preliminary data.</text>
</comment>
<organism evidence="1 2">
    <name type="scientific">Polytolypa hystricis (strain UAMH7299)</name>
    <dbReference type="NCBI Taxonomy" id="1447883"/>
    <lineage>
        <taxon>Eukaryota</taxon>
        <taxon>Fungi</taxon>
        <taxon>Dikarya</taxon>
        <taxon>Ascomycota</taxon>
        <taxon>Pezizomycotina</taxon>
        <taxon>Eurotiomycetes</taxon>
        <taxon>Eurotiomycetidae</taxon>
        <taxon>Onygenales</taxon>
        <taxon>Onygenales incertae sedis</taxon>
        <taxon>Polytolypa</taxon>
    </lineage>
</organism>
<reference evidence="1 2" key="1">
    <citation type="submission" date="2017-10" db="EMBL/GenBank/DDBJ databases">
        <title>Comparative genomics in systemic dimorphic fungi from Ajellomycetaceae.</title>
        <authorList>
            <person name="Munoz J.F."/>
            <person name="Mcewen J.G."/>
            <person name="Clay O.K."/>
            <person name="Cuomo C.A."/>
        </authorList>
    </citation>
    <scope>NUCLEOTIDE SEQUENCE [LARGE SCALE GENOMIC DNA]</scope>
    <source>
        <strain evidence="1 2">UAMH7299</strain>
    </source>
</reference>
<evidence type="ECO:0000313" key="2">
    <source>
        <dbReference type="Proteomes" id="UP000224634"/>
    </source>
</evidence>
<evidence type="ECO:0000313" key="1">
    <source>
        <dbReference type="EMBL" id="PGH10535.1"/>
    </source>
</evidence>
<dbReference type="SUPFAM" id="SSF54427">
    <property type="entry name" value="NTF2-like"/>
    <property type="match status" value="1"/>
</dbReference>
<protein>
    <submittedName>
        <fullName evidence="1">Uncharacterized protein</fullName>
    </submittedName>
</protein>
<proteinExistence type="predicted"/>
<dbReference type="AlphaFoldDB" id="A0A2B7XNM4"/>
<accession>A0A2B7XNM4</accession>
<dbReference type="InterPro" id="IPR032710">
    <property type="entry name" value="NTF2-like_dom_sf"/>
</dbReference>